<dbReference type="RefSeq" id="WP_310930386.1">
    <property type="nucleotide sequence ID" value="NZ_JAMQOQ010000006.1"/>
</dbReference>
<keyword evidence="3" id="KW-1185">Reference proteome</keyword>
<evidence type="ECO:0000256" key="1">
    <source>
        <dbReference type="SAM" id="Phobius"/>
    </source>
</evidence>
<keyword evidence="1" id="KW-1133">Transmembrane helix</keyword>
<dbReference type="EMBL" id="JAMQOQ010000006">
    <property type="protein sequence ID" value="MDS0296372.1"/>
    <property type="molecule type" value="Genomic_DNA"/>
</dbReference>
<dbReference type="Pfam" id="PF19094">
    <property type="entry name" value="EMC6_arch"/>
    <property type="match status" value="1"/>
</dbReference>
<protein>
    <submittedName>
        <fullName evidence="2">Uncharacterized protein</fullName>
    </submittedName>
</protein>
<feature type="transmembrane region" description="Helical" evidence="1">
    <location>
        <begin position="83"/>
        <end position="107"/>
    </location>
</feature>
<dbReference type="Proteomes" id="UP001254813">
    <property type="component" value="Unassembled WGS sequence"/>
</dbReference>
<evidence type="ECO:0000313" key="3">
    <source>
        <dbReference type="Proteomes" id="UP001254813"/>
    </source>
</evidence>
<dbReference type="InterPro" id="IPR043941">
    <property type="entry name" value="EMC6-arch"/>
</dbReference>
<keyword evidence="1" id="KW-0472">Membrane</keyword>
<accession>A0ABU2G6D8</accession>
<sequence>MATETQTGLSGHMRGVTVTTLACLAGVAAALASGALVGLGSVPVSEAATNQQALAVLGAAILAQFPVLKVVGVDVSDFGAKDYLYIGFMTFTLWFISFGILLTSGAAL</sequence>
<reference evidence="2 3" key="1">
    <citation type="submission" date="2022-06" db="EMBL/GenBank/DDBJ databases">
        <title>Halogeometricum sp. a new haloarchaeum isolate from saline soil.</title>
        <authorList>
            <person name="Strakova D."/>
            <person name="Galisteo C."/>
            <person name="Sanchez-Porro C."/>
            <person name="Ventosa A."/>
        </authorList>
    </citation>
    <scope>NUCLEOTIDE SEQUENCE [LARGE SCALE GENOMIC DNA]</scope>
    <source>
        <strain evidence="3">S3BR25-2</strain>
    </source>
</reference>
<evidence type="ECO:0000313" key="2">
    <source>
        <dbReference type="EMBL" id="MDS0296372.1"/>
    </source>
</evidence>
<feature type="transmembrane region" description="Helical" evidence="1">
    <location>
        <begin position="21"/>
        <end position="41"/>
    </location>
</feature>
<comment type="caution">
    <text evidence="2">The sequence shown here is derived from an EMBL/GenBank/DDBJ whole genome shotgun (WGS) entry which is preliminary data.</text>
</comment>
<name>A0ABU2G6D8_9EURY</name>
<organism evidence="2 3">
    <name type="scientific">Halogeometricum luteum</name>
    <dbReference type="NCBI Taxonomy" id="2950537"/>
    <lineage>
        <taxon>Archaea</taxon>
        <taxon>Methanobacteriati</taxon>
        <taxon>Methanobacteriota</taxon>
        <taxon>Stenosarchaea group</taxon>
        <taxon>Halobacteria</taxon>
        <taxon>Halobacteriales</taxon>
        <taxon>Haloferacaceae</taxon>
        <taxon>Halogeometricum</taxon>
    </lineage>
</organism>
<proteinExistence type="predicted"/>
<gene>
    <name evidence="2" type="ORF">NDI79_19550</name>
</gene>
<keyword evidence="1" id="KW-0812">Transmembrane</keyword>
<feature type="transmembrane region" description="Helical" evidence="1">
    <location>
        <begin position="53"/>
        <end position="71"/>
    </location>
</feature>